<sequence>MKYKIITLFIIMYSMLFPVNVEFSFGGGAGSSAEFSYVEFNEPSAWLSEEGSRTDDGVSASAFLDIGYNFKLQNAGALSSVSLLLETGYNYYMRIRTRYKEYPEYRHKFFYHNLILGIMPKLNFDYGISFGIGAGILLPLYSKSSKNNHEVNYGLAGYYYDHIKEFDFEKISYMYKVPIMPYIKLNLEKNFYMSELWAFKIGANLVYNFGMEFDMKKLKSGSYKYGYDKYNFSSLSFELFLGFGFGRPK</sequence>
<organism evidence="1 2">
    <name type="scientific">Brachyspira aalborgi</name>
    <dbReference type="NCBI Taxonomy" id="29522"/>
    <lineage>
        <taxon>Bacteria</taxon>
        <taxon>Pseudomonadati</taxon>
        <taxon>Spirochaetota</taxon>
        <taxon>Spirochaetia</taxon>
        <taxon>Brachyspirales</taxon>
        <taxon>Brachyspiraceae</taxon>
        <taxon>Brachyspira</taxon>
    </lineage>
</organism>
<proteinExistence type="predicted"/>
<dbReference type="AlphaFoldDB" id="A0A5C8E6Y9"/>
<reference evidence="1 2" key="1">
    <citation type="journal article" date="1992" name="Lakartidningen">
        <title>[Penicillin V and not amoxicillin is the first choice preparation in acute otitis].</title>
        <authorList>
            <person name="Kamme C."/>
            <person name="Lundgren K."/>
            <person name="Prellner K."/>
        </authorList>
    </citation>
    <scope>NUCLEOTIDE SEQUENCE [LARGE SCALE GENOMIC DNA]</scope>
    <source>
        <strain evidence="1 2">PC5538III-lc</strain>
    </source>
</reference>
<protein>
    <recommendedName>
        <fullName evidence="3">Tia invasion determinant</fullName>
    </recommendedName>
</protein>
<evidence type="ECO:0000313" key="1">
    <source>
        <dbReference type="EMBL" id="TXJ33827.1"/>
    </source>
</evidence>
<evidence type="ECO:0000313" key="2">
    <source>
        <dbReference type="Proteomes" id="UP000324707"/>
    </source>
</evidence>
<comment type="caution">
    <text evidence="1">The sequence shown here is derived from an EMBL/GenBank/DDBJ whole genome shotgun (WGS) entry which is preliminary data.</text>
</comment>
<evidence type="ECO:0008006" key="3">
    <source>
        <dbReference type="Google" id="ProtNLM"/>
    </source>
</evidence>
<gene>
    <name evidence="1" type="ORF">EPJ69_03435</name>
</gene>
<dbReference type="Proteomes" id="UP000324707">
    <property type="component" value="Unassembled WGS sequence"/>
</dbReference>
<dbReference type="RefSeq" id="WP_147736189.1">
    <property type="nucleotide sequence ID" value="NZ_SAXX01000009.1"/>
</dbReference>
<name>A0A5C8E6Y9_9SPIR</name>
<accession>A0A5C8E6Y9</accession>
<dbReference type="EMBL" id="SAXX01000009">
    <property type="protein sequence ID" value="TXJ33827.1"/>
    <property type="molecule type" value="Genomic_DNA"/>
</dbReference>